<organism evidence="1 2">
    <name type="scientific">Violaceomyces palustris</name>
    <dbReference type="NCBI Taxonomy" id="1673888"/>
    <lineage>
        <taxon>Eukaryota</taxon>
        <taxon>Fungi</taxon>
        <taxon>Dikarya</taxon>
        <taxon>Basidiomycota</taxon>
        <taxon>Ustilaginomycotina</taxon>
        <taxon>Ustilaginomycetes</taxon>
        <taxon>Violaceomycetales</taxon>
        <taxon>Violaceomycetaceae</taxon>
        <taxon>Violaceomyces</taxon>
    </lineage>
</organism>
<keyword evidence="2" id="KW-1185">Reference proteome</keyword>
<dbReference type="Proteomes" id="UP000245626">
    <property type="component" value="Unassembled WGS sequence"/>
</dbReference>
<protein>
    <submittedName>
        <fullName evidence="1">Cytochrome P450</fullName>
    </submittedName>
</protein>
<name>A0ACD0P719_9BASI</name>
<evidence type="ECO:0000313" key="1">
    <source>
        <dbReference type="EMBL" id="PWN53839.1"/>
    </source>
</evidence>
<accession>A0ACD0P719</accession>
<gene>
    <name evidence="1" type="ORF">IE53DRAFT_95926</name>
</gene>
<proteinExistence type="predicted"/>
<dbReference type="EMBL" id="KZ819707">
    <property type="protein sequence ID" value="PWN53839.1"/>
    <property type="molecule type" value="Genomic_DNA"/>
</dbReference>
<sequence length="573" mass="64381">MFELNLQLSVSMATWAAGLYFLVSFIVLPIVNYVRGPYRSPLKALRGPPVLHWFFGSVPVRELKAIREVNLNIEWVPEYGRVYTYITQNRKRIVFLGDLQAVHHCLLTRPSLYVKHPVALRIVNIFFGKGLLGVDGPEHKRDRKVAFPAFTQKAVDKLAPCFLEHAQNLVDRWDRLVSQDAKGDVKAGRGLVVNAFSEFALVTLDMIGDAGFNYQFDSVKGRDTELAVAFSKIFHLMTTGSIYSLLRIQFDSISKVGRLLKIKEEVELQNARKVVHDCARQLVNDAKEEALRLKKGGIANEDEEAKDLLSLLVRSNLSDNVKPSERMTDEEVIQIVPTFLSAGHETTSTALSFAAHSLTSDPDGLRAQQRLRAELSSAENWDTDAKGLDSLVYLDAVCREVLRLHNPVMQVRRGVTQPDVIPLSEPIRLADGTMTKAVSVVPGDSVILPIRFMNTDEKIWGPDSNKFVPERWLPSDHEFYRGELPDSVKDVKYGWSHIQTFTVGPRNCIGMRMAILEFKAVLAKVVANFDLKPLTLPGEEPIIIEPRNAAVGRPVVIGREKEGYQVPIRIRKL</sequence>
<evidence type="ECO:0000313" key="2">
    <source>
        <dbReference type="Proteomes" id="UP000245626"/>
    </source>
</evidence>
<reference evidence="1 2" key="1">
    <citation type="journal article" date="2018" name="Mol. Biol. Evol.">
        <title>Broad Genomic Sampling Reveals a Smut Pathogenic Ancestry of the Fungal Clade Ustilaginomycotina.</title>
        <authorList>
            <person name="Kijpornyongpan T."/>
            <person name="Mondo S.J."/>
            <person name="Barry K."/>
            <person name="Sandor L."/>
            <person name="Lee J."/>
            <person name="Lipzen A."/>
            <person name="Pangilinan J."/>
            <person name="LaButti K."/>
            <person name="Hainaut M."/>
            <person name="Henrissat B."/>
            <person name="Grigoriev I.V."/>
            <person name="Spatafora J.W."/>
            <person name="Aime M.C."/>
        </authorList>
    </citation>
    <scope>NUCLEOTIDE SEQUENCE [LARGE SCALE GENOMIC DNA]</scope>
    <source>
        <strain evidence="1 2">SA 807</strain>
    </source>
</reference>